<sequence>MNLTFPTPPAWLKQWHQRLPVHFWSWHALFGLEAARRLAGLTPPAELDGHCFALTVSDWGIQVRFACRQGRFQWCDEPNTDLQLQATLADFFCLLRGEMDADTLFFQRRLQISGDTELGLIVKNWLDALERPAWLQANGV</sequence>
<feature type="domain" description="SCP2" evidence="1">
    <location>
        <begin position="46"/>
        <end position="126"/>
    </location>
</feature>
<dbReference type="AlphaFoldDB" id="A0A847S1R7"/>
<evidence type="ECO:0000313" key="2">
    <source>
        <dbReference type="EMBL" id="NLR73664.1"/>
    </source>
</evidence>
<evidence type="ECO:0000259" key="1">
    <source>
        <dbReference type="Pfam" id="PF02036"/>
    </source>
</evidence>
<proteinExistence type="predicted"/>
<evidence type="ECO:0000313" key="3">
    <source>
        <dbReference type="Proteomes" id="UP000587991"/>
    </source>
</evidence>
<dbReference type="Gene3D" id="3.30.1050.10">
    <property type="entry name" value="SCP2 sterol-binding domain"/>
    <property type="match status" value="1"/>
</dbReference>
<dbReference type="RefSeq" id="WP_168875329.1">
    <property type="nucleotide sequence ID" value="NZ_JABAIM010000001.1"/>
</dbReference>
<name>A0A847S1R7_9NEIS</name>
<gene>
    <name evidence="2" type="ORF">HF682_00620</name>
</gene>
<keyword evidence="3" id="KW-1185">Reference proteome</keyword>
<dbReference type="InterPro" id="IPR036527">
    <property type="entry name" value="SCP2_sterol-bd_dom_sf"/>
</dbReference>
<comment type="caution">
    <text evidence="2">The sequence shown here is derived from an EMBL/GenBank/DDBJ whole genome shotgun (WGS) entry which is preliminary data.</text>
</comment>
<accession>A0A847S1R7</accession>
<dbReference type="InterPro" id="IPR003033">
    <property type="entry name" value="SCP2_sterol-bd_dom"/>
</dbReference>
<dbReference type="Proteomes" id="UP000587991">
    <property type="component" value="Unassembled WGS sequence"/>
</dbReference>
<dbReference type="EMBL" id="JABAIM010000001">
    <property type="protein sequence ID" value="NLR73664.1"/>
    <property type="molecule type" value="Genomic_DNA"/>
</dbReference>
<protein>
    <submittedName>
        <fullName evidence="2">SCP2 domain-containing protein</fullName>
    </submittedName>
</protein>
<organism evidence="2 3">
    <name type="scientific">Leeia aquatica</name>
    <dbReference type="NCBI Taxonomy" id="2725557"/>
    <lineage>
        <taxon>Bacteria</taxon>
        <taxon>Pseudomonadati</taxon>
        <taxon>Pseudomonadota</taxon>
        <taxon>Betaproteobacteria</taxon>
        <taxon>Neisseriales</taxon>
        <taxon>Leeiaceae</taxon>
        <taxon>Leeia</taxon>
    </lineage>
</organism>
<reference evidence="2 3" key="1">
    <citation type="submission" date="2020-04" db="EMBL/GenBank/DDBJ databases">
        <title>Draft genome of Leeia sp. IMCC25680.</title>
        <authorList>
            <person name="Song J."/>
            <person name="Cho J.-C."/>
        </authorList>
    </citation>
    <scope>NUCLEOTIDE SEQUENCE [LARGE SCALE GENOMIC DNA]</scope>
    <source>
        <strain evidence="2 3">IMCC25680</strain>
    </source>
</reference>
<dbReference type="Pfam" id="PF02036">
    <property type="entry name" value="SCP2"/>
    <property type="match status" value="1"/>
</dbReference>
<dbReference type="SUPFAM" id="SSF55718">
    <property type="entry name" value="SCP-like"/>
    <property type="match status" value="1"/>
</dbReference>